<keyword evidence="1" id="KW-0521">NADP</keyword>
<reference evidence="4 5" key="1">
    <citation type="submission" date="2018-06" db="EMBL/GenBank/DDBJ databases">
        <title>Whole Genome Sequence of an efficient microsymbiont, Rhizobium tropici.</title>
        <authorList>
            <person name="Srinivasan R."/>
            <person name="Singh H.V."/>
            <person name="Srivastava R."/>
            <person name="Kumari B."/>
            <person name="Radhakrishna A."/>
        </authorList>
    </citation>
    <scope>NUCLEOTIDE SEQUENCE [LARGE SCALE GENOMIC DNA]</scope>
    <source>
        <strain evidence="4 5">IGFRI Rhizo-19</strain>
    </source>
</reference>
<dbReference type="PANTHER" id="PTHR48106">
    <property type="entry name" value="QUINONE OXIDOREDUCTASE PIG3-RELATED"/>
    <property type="match status" value="1"/>
</dbReference>
<dbReference type="OrthoDB" id="9785812at2"/>
<dbReference type="Pfam" id="PF00107">
    <property type="entry name" value="ADH_zinc_N"/>
    <property type="match status" value="1"/>
</dbReference>
<sequence length="342" mass="36354">MSLSRTMLSVRFHQTGGPEVLRVETLARPEPKKGEVIVRVLAAGVNFADLVRRRGGHYPVPTPLPFNPGCEFAGIIEDCGEGVDRSRIGESVIGANIVGGAYADYIAVEATNLMPWFEGLSPEQAAMLPIQGLTAYLALTDAGMLTKNDTVFVQGATGGVGSLIVRIAKALGAKRVIAGVGHESKVRLALAAGAEAVVDYSQPDWVDALRAASGGLGVDLVMDATSGRILEGGIDCLVPNGRAVVYGHAAPTSNPVNVTRLLEGNLRVTGFFLGYYHVKRPDIVVAALKNLETLVKRGELDLVPAKVLPFARAEEAHRLMEERNSEGKIILVPSNRMEDQNG</sequence>
<evidence type="ECO:0000313" key="5">
    <source>
        <dbReference type="Proteomes" id="UP000251205"/>
    </source>
</evidence>
<evidence type="ECO:0000256" key="2">
    <source>
        <dbReference type="ARBA" id="ARBA00023002"/>
    </source>
</evidence>
<dbReference type="EMBL" id="QMKK01000032">
    <property type="protein sequence ID" value="RAX41167.1"/>
    <property type="molecule type" value="Genomic_DNA"/>
</dbReference>
<evidence type="ECO:0000259" key="3">
    <source>
        <dbReference type="SMART" id="SM00829"/>
    </source>
</evidence>
<dbReference type="Gene3D" id="3.90.180.10">
    <property type="entry name" value="Medium-chain alcohol dehydrogenases, catalytic domain"/>
    <property type="match status" value="1"/>
</dbReference>
<dbReference type="InterPro" id="IPR013154">
    <property type="entry name" value="ADH-like_N"/>
</dbReference>
<dbReference type="SMART" id="SM00829">
    <property type="entry name" value="PKS_ER"/>
    <property type="match status" value="1"/>
</dbReference>
<dbReference type="SUPFAM" id="SSF51735">
    <property type="entry name" value="NAD(P)-binding Rossmann-fold domains"/>
    <property type="match status" value="1"/>
</dbReference>
<dbReference type="GO" id="GO:0070402">
    <property type="term" value="F:NADPH binding"/>
    <property type="evidence" value="ECO:0007669"/>
    <property type="project" value="TreeGrafter"/>
</dbReference>
<accession>A0A329YCE0</accession>
<comment type="caution">
    <text evidence="4">The sequence shown here is derived from an EMBL/GenBank/DDBJ whole genome shotgun (WGS) entry which is preliminary data.</text>
</comment>
<evidence type="ECO:0000256" key="1">
    <source>
        <dbReference type="ARBA" id="ARBA00022857"/>
    </source>
</evidence>
<evidence type="ECO:0000313" key="4">
    <source>
        <dbReference type="EMBL" id="RAX41167.1"/>
    </source>
</evidence>
<dbReference type="InterPro" id="IPR013149">
    <property type="entry name" value="ADH-like_C"/>
</dbReference>
<dbReference type="Proteomes" id="UP000251205">
    <property type="component" value="Unassembled WGS sequence"/>
</dbReference>
<name>A0A329YCE0_RHITR</name>
<dbReference type="CDD" id="cd08241">
    <property type="entry name" value="QOR1"/>
    <property type="match status" value="1"/>
</dbReference>
<keyword evidence="2" id="KW-0560">Oxidoreductase</keyword>
<dbReference type="AlphaFoldDB" id="A0A329YCE0"/>
<dbReference type="SUPFAM" id="SSF50129">
    <property type="entry name" value="GroES-like"/>
    <property type="match status" value="1"/>
</dbReference>
<feature type="domain" description="Enoyl reductase (ER)" evidence="3">
    <location>
        <begin position="16"/>
        <end position="331"/>
    </location>
</feature>
<dbReference type="GO" id="GO:0016651">
    <property type="term" value="F:oxidoreductase activity, acting on NAD(P)H"/>
    <property type="evidence" value="ECO:0007669"/>
    <property type="project" value="TreeGrafter"/>
</dbReference>
<organism evidence="4 5">
    <name type="scientific">Rhizobium tropici</name>
    <dbReference type="NCBI Taxonomy" id="398"/>
    <lineage>
        <taxon>Bacteria</taxon>
        <taxon>Pseudomonadati</taxon>
        <taxon>Pseudomonadota</taxon>
        <taxon>Alphaproteobacteria</taxon>
        <taxon>Hyphomicrobiales</taxon>
        <taxon>Rhizobiaceae</taxon>
        <taxon>Rhizobium/Agrobacterium group</taxon>
        <taxon>Rhizobium</taxon>
    </lineage>
</organism>
<dbReference type="InterPro" id="IPR020843">
    <property type="entry name" value="ER"/>
</dbReference>
<dbReference type="Pfam" id="PF08240">
    <property type="entry name" value="ADH_N"/>
    <property type="match status" value="1"/>
</dbReference>
<gene>
    <name evidence="4" type="ORF">DQ393_12935</name>
</gene>
<proteinExistence type="predicted"/>
<dbReference type="InterPro" id="IPR011032">
    <property type="entry name" value="GroES-like_sf"/>
</dbReference>
<dbReference type="RefSeq" id="WP_112342183.1">
    <property type="nucleotide sequence ID" value="NZ_QMKK01000032.1"/>
</dbReference>
<protein>
    <submittedName>
        <fullName evidence="4">Quinone oxidoreductase</fullName>
    </submittedName>
</protein>
<dbReference type="InterPro" id="IPR036291">
    <property type="entry name" value="NAD(P)-bd_dom_sf"/>
</dbReference>
<dbReference type="Gene3D" id="3.40.50.720">
    <property type="entry name" value="NAD(P)-binding Rossmann-like Domain"/>
    <property type="match status" value="1"/>
</dbReference>